<dbReference type="Gene3D" id="3.10.20.90">
    <property type="entry name" value="Phosphatidylinositol 3-kinase Catalytic Subunit, Chain A, domain 1"/>
    <property type="match status" value="1"/>
</dbReference>
<organism evidence="5 6">
    <name type="scientific">Fukomys damarensis</name>
    <name type="common">Damaraland mole rat</name>
    <name type="synonym">Cryptomys damarensis</name>
    <dbReference type="NCBI Taxonomy" id="885580"/>
    <lineage>
        <taxon>Eukaryota</taxon>
        <taxon>Metazoa</taxon>
        <taxon>Chordata</taxon>
        <taxon>Craniata</taxon>
        <taxon>Vertebrata</taxon>
        <taxon>Euteleostomi</taxon>
        <taxon>Mammalia</taxon>
        <taxon>Eutheria</taxon>
        <taxon>Euarchontoglires</taxon>
        <taxon>Glires</taxon>
        <taxon>Rodentia</taxon>
        <taxon>Hystricomorpha</taxon>
        <taxon>Bathyergidae</taxon>
        <taxon>Fukomys</taxon>
    </lineage>
</organism>
<evidence type="ECO:0000313" key="6">
    <source>
        <dbReference type="Proteomes" id="UP000028990"/>
    </source>
</evidence>
<accession>A0A091CRY9</accession>
<dbReference type="GO" id="GO:0007165">
    <property type="term" value="P:signal transduction"/>
    <property type="evidence" value="ECO:0007669"/>
    <property type="project" value="InterPro"/>
</dbReference>
<feature type="domain" description="N-terminal Ras-GEF" evidence="4">
    <location>
        <begin position="1"/>
        <end position="132"/>
    </location>
</feature>
<sequence length="335" mass="37652">MLLEDARKSMVNDLVPSVLRGDTWFLHRFFQSYQSVGTTQQVLELLLKRCMSHLMGRGIIPFQLGLQNARQSALWKLSAISTVLCTWLDTYHQHFNEPPDFRCLKQLVEYLQLRLPGSDLEHRALLLLAQLQDPVPVGAESKGTGSTVDPSDVQLCLNGSDPAVRLGTCSCAALSSLPEEESAGSESPELQSDPELSAPAKPPRPSSVATTLRVQPLYNQQVGDSCIIRVSMEEANGNMYKSVLVTCNDRTPTIIQKAMDKHFIDDDPQYYELLQIVSDSERMKIPEGSNIFYTMKSNSPYNFILKQQTFLSWLDVSPRALSTLRRWKKRGLKAF</sequence>
<dbReference type="PANTHER" id="PTHR46793:SF3">
    <property type="entry name" value="RIKEN CDNA 4930596D02 GENE"/>
    <property type="match status" value="1"/>
</dbReference>
<evidence type="ECO:0000256" key="1">
    <source>
        <dbReference type="PROSITE-ProRule" id="PRU00135"/>
    </source>
</evidence>
<feature type="domain" description="Ras-associating" evidence="3">
    <location>
        <begin position="224"/>
        <end position="310"/>
    </location>
</feature>
<keyword evidence="6" id="KW-1185">Reference proteome</keyword>
<dbReference type="eggNOG" id="KOG3629">
    <property type="taxonomic scope" value="Eukaryota"/>
</dbReference>
<dbReference type="SUPFAM" id="SSF48366">
    <property type="entry name" value="Ras GEF"/>
    <property type="match status" value="1"/>
</dbReference>
<dbReference type="AlphaFoldDB" id="A0A091CRY9"/>
<dbReference type="Pfam" id="PF00618">
    <property type="entry name" value="RasGEF_N"/>
    <property type="match status" value="1"/>
</dbReference>
<dbReference type="SUPFAM" id="SSF54236">
    <property type="entry name" value="Ubiquitin-like"/>
    <property type="match status" value="1"/>
</dbReference>
<evidence type="ECO:0000259" key="4">
    <source>
        <dbReference type="PROSITE" id="PS50212"/>
    </source>
</evidence>
<name>A0A091CRY9_FUKDA</name>
<dbReference type="SMART" id="SM00314">
    <property type="entry name" value="RA"/>
    <property type="match status" value="1"/>
</dbReference>
<feature type="region of interest" description="Disordered" evidence="2">
    <location>
        <begin position="180"/>
        <end position="208"/>
    </location>
</feature>
<dbReference type="Proteomes" id="UP000028990">
    <property type="component" value="Unassembled WGS sequence"/>
</dbReference>
<dbReference type="PROSITE" id="PS50200">
    <property type="entry name" value="RA"/>
    <property type="match status" value="1"/>
</dbReference>
<dbReference type="InterPro" id="IPR023578">
    <property type="entry name" value="Ras_GEF_dom_sf"/>
</dbReference>
<reference evidence="5 6" key="1">
    <citation type="submission" date="2013-11" db="EMBL/GenBank/DDBJ databases">
        <title>The Damaraland mole rat (Fukomys damarensis) genome and evolution of African mole rats.</title>
        <authorList>
            <person name="Gladyshev V.N."/>
            <person name="Fang X."/>
        </authorList>
    </citation>
    <scope>NUCLEOTIDE SEQUENCE [LARGE SCALE GENOMIC DNA]</scope>
    <source>
        <tissue evidence="5">Liver</tissue>
    </source>
</reference>
<dbReference type="PROSITE" id="PS50212">
    <property type="entry name" value="RASGEF_NTER"/>
    <property type="match status" value="1"/>
</dbReference>
<evidence type="ECO:0000313" key="5">
    <source>
        <dbReference type="EMBL" id="KFO22049.1"/>
    </source>
</evidence>
<keyword evidence="1" id="KW-0344">Guanine-nucleotide releasing factor</keyword>
<proteinExistence type="predicted"/>
<protein>
    <submittedName>
        <fullName evidence="5">Ral guanine nucleotide dissociation stimulator</fullName>
    </submittedName>
</protein>
<dbReference type="GO" id="GO:0005085">
    <property type="term" value="F:guanyl-nucleotide exchange factor activity"/>
    <property type="evidence" value="ECO:0007669"/>
    <property type="project" value="UniProtKB-KW"/>
</dbReference>
<dbReference type="PANTHER" id="PTHR46793">
    <property type="entry name" value="1700018F24RIK PROTEIN-RELATED-RELATED"/>
    <property type="match status" value="1"/>
</dbReference>
<dbReference type="Gene3D" id="1.20.870.10">
    <property type="entry name" value="Son of sevenless (SoS) protein Chain: S domain 1"/>
    <property type="match status" value="1"/>
</dbReference>
<evidence type="ECO:0000256" key="2">
    <source>
        <dbReference type="SAM" id="MobiDB-lite"/>
    </source>
</evidence>
<dbReference type="InterPro" id="IPR029071">
    <property type="entry name" value="Ubiquitin-like_domsf"/>
</dbReference>
<dbReference type="EMBL" id="KN124175">
    <property type="protein sequence ID" value="KFO22049.1"/>
    <property type="molecule type" value="Genomic_DNA"/>
</dbReference>
<gene>
    <name evidence="5" type="ORF">H920_16553</name>
</gene>
<dbReference type="Pfam" id="PF00788">
    <property type="entry name" value="RA"/>
    <property type="match status" value="1"/>
</dbReference>
<dbReference type="InterPro" id="IPR000651">
    <property type="entry name" value="Ras-like_Gua-exchang_fac_N"/>
</dbReference>
<dbReference type="InterPro" id="IPR000159">
    <property type="entry name" value="RA_dom"/>
</dbReference>
<evidence type="ECO:0000259" key="3">
    <source>
        <dbReference type="PROSITE" id="PS50200"/>
    </source>
</evidence>